<dbReference type="AlphaFoldDB" id="A0A238GZJ8"/>
<dbReference type="Proteomes" id="UP000198460">
    <property type="component" value="Unassembled WGS sequence"/>
</dbReference>
<organism evidence="1 2">
    <name type="scientific">Burkholderia singularis</name>
    <dbReference type="NCBI Taxonomy" id="1503053"/>
    <lineage>
        <taxon>Bacteria</taxon>
        <taxon>Pseudomonadati</taxon>
        <taxon>Pseudomonadota</taxon>
        <taxon>Betaproteobacteria</taxon>
        <taxon>Burkholderiales</taxon>
        <taxon>Burkholderiaceae</taxon>
        <taxon>Burkholderia</taxon>
        <taxon>pseudomallei group</taxon>
    </lineage>
</organism>
<protein>
    <submittedName>
        <fullName evidence="1">Uncharacterized protein</fullName>
    </submittedName>
</protein>
<accession>A0A238GZJ8</accession>
<gene>
    <name evidence="1" type="ORF">BSIN_1683</name>
</gene>
<evidence type="ECO:0000313" key="2">
    <source>
        <dbReference type="Proteomes" id="UP000198460"/>
    </source>
</evidence>
<reference evidence="1 2" key="1">
    <citation type="submission" date="2017-04" db="EMBL/GenBank/DDBJ databases">
        <authorList>
            <person name="Afonso C.L."/>
            <person name="Miller P.J."/>
            <person name="Scott M.A."/>
            <person name="Spackman E."/>
            <person name="Goraichik I."/>
            <person name="Dimitrov K.M."/>
            <person name="Suarez D.L."/>
            <person name="Swayne D.E."/>
        </authorList>
    </citation>
    <scope>NUCLEOTIDE SEQUENCE [LARGE SCALE GENOMIC DNA]</scope>
    <source>
        <strain evidence="1">LMG 28154</strain>
    </source>
</reference>
<evidence type="ECO:0000313" key="1">
    <source>
        <dbReference type="EMBL" id="SMF98400.1"/>
    </source>
</evidence>
<dbReference type="EMBL" id="FXAN01000025">
    <property type="protein sequence ID" value="SMF98400.1"/>
    <property type="molecule type" value="Genomic_DNA"/>
</dbReference>
<sequence>MLRRHRKISVSSMKCQPKRRVRLTHHRTAITLEAIHVVEPRAKAFVYAHNRPS</sequence>
<name>A0A238GZJ8_9BURK</name>
<proteinExistence type="predicted"/>